<dbReference type="InterPro" id="IPR003594">
    <property type="entry name" value="HATPase_dom"/>
</dbReference>
<evidence type="ECO:0000313" key="6">
    <source>
        <dbReference type="EMBL" id="KFE68421.1"/>
    </source>
</evidence>
<dbReference type="Pfam" id="PF00512">
    <property type="entry name" value="HisKA"/>
    <property type="match status" value="1"/>
</dbReference>
<keyword evidence="4" id="KW-0812">Transmembrane</keyword>
<dbReference type="Pfam" id="PF02518">
    <property type="entry name" value="HATPase_c"/>
    <property type="match status" value="1"/>
</dbReference>
<dbReference type="SUPFAM" id="SSF63829">
    <property type="entry name" value="Calcium-dependent phosphotriesterase"/>
    <property type="match status" value="2"/>
</dbReference>
<dbReference type="InterPro" id="IPR011110">
    <property type="entry name" value="Reg_prop"/>
</dbReference>
<evidence type="ECO:0000256" key="3">
    <source>
        <dbReference type="ARBA" id="ARBA00022553"/>
    </source>
</evidence>
<dbReference type="PRINTS" id="PR00344">
    <property type="entry name" value="BCTRLSENSOR"/>
</dbReference>
<evidence type="ECO:0000256" key="1">
    <source>
        <dbReference type="ARBA" id="ARBA00000085"/>
    </source>
</evidence>
<dbReference type="InterPro" id="IPR015943">
    <property type="entry name" value="WD40/YVTN_repeat-like_dom_sf"/>
</dbReference>
<dbReference type="RefSeq" id="WP_052420058.1">
    <property type="nucleotide sequence ID" value="NZ_JMCB01000006.1"/>
</dbReference>
<evidence type="ECO:0000313" key="7">
    <source>
        <dbReference type="Proteomes" id="UP000028725"/>
    </source>
</evidence>
<dbReference type="Pfam" id="PF07495">
    <property type="entry name" value="Y_Y_Y"/>
    <property type="match status" value="1"/>
</dbReference>
<evidence type="ECO:0000256" key="2">
    <source>
        <dbReference type="ARBA" id="ARBA00012438"/>
    </source>
</evidence>
<dbReference type="SUPFAM" id="SSF47384">
    <property type="entry name" value="Homodimeric domain of signal transducing histidine kinase"/>
    <property type="match status" value="1"/>
</dbReference>
<dbReference type="InterPro" id="IPR004358">
    <property type="entry name" value="Sig_transdc_His_kin-like_C"/>
</dbReference>
<dbReference type="InterPro" id="IPR036890">
    <property type="entry name" value="HATPase_C_sf"/>
</dbReference>
<dbReference type="Gene3D" id="2.60.40.10">
    <property type="entry name" value="Immunoglobulins"/>
    <property type="match status" value="1"/>
</dbReference>
<sequence length="1075" mass="117858">MCRAIGSHRREPPSPLAPVRAWSRLLAAGLLGALIAAAPSAWALEPSKALNQFPQKVWQAENGLPQNTTLALAQTPEGYLWVGTYEGLARFDGVRFSVFDPMNTPALLDRAITALAVDQSGTLWINTNQGLAGMRAGTFFPMPLPTSITPREVYRLLAAQDGSLWIATLGSGLARLSTGTRVQVWKTEQGLAHNRVLALAEDARGGLWVASPLGLQRFDGRAFQPGPPLEDGATPLLSALTVDAQGVLWAGDEGGTVYQLRDGMMRPVLDASLQGSPISVLLTDRRGALWIASKGRGLVRLVNGERSFMSPTNGLERGSIFSMLEDIEGNLWLGMGANGLHRLKEASFTTYGTPEGLGHDMVSAVREARDGSLWFSTLGGGITQMKDGVTRTWTTHEGLADNFVFGSAEGRDGALWFVTRGGIVRFQDGAFSPPLEQEPSARLSMGYAILEDEHGTLWTGTREGLARWDGKHLALVAQGDKVLNGFIRVLKPRAAGGFWIGTHGGGLASYVEGRVTPLSTYGHPLTGDVRGILEDGGTLWVGTTNGLYRWKNGRFTRLDRDQGLFDDVVFAILPDGKGSLWMTCNKGIFRVSQQELEAVADGKLARVTSQAYGKEDGMRSQECNALGGPSGIRARDGRLWFPTIRGAVAYDPNRVDVSELEAPTLIEELWVDKRLVPPSQWSHLPPGEGRVDIVYTRVDLDAPERMRFRYRLEGVDKDWVEAGSGRTAYYTRLPPGDHRFIVEASSTENNVTTASAELLFHMEPRFFETKLFLVGCILGGGLLVAGGVWLRLRRSQERERKLQVRVDERTAELAMRLEQLETARERLAHAEKLAAMGTLAAGVGHEINNPLAYILSNLRFLTAELRDFTKREEELERWKEVEDALADALQGAERVRKIVHALRTLARVQVDPPKKLDLHATIDHALEVLDPALRQRARIVKEYGPPQAVLGDETRLSQVFFHLIANAIQAIPAKHPERNDIHLVTRRAEDGRAIIEVRDRGQGIAPEHLSRIFDPFFTTKEVGEGTGLGLSICHSTVEAMNGELQVESELDQGSTFRILLPPLQEAPPAVTATTL</sequence>
<dbReference type="SMART" id="SM00388">
    <property type="entry name" value="HisKA"/>
    <property type="match status" value="1"/>
</dbReference>
<dbReference type="Proteomes" id="UP000028725">
    <property type="component" value="Unassembled WGS sequence"/>
</dbReference>
<organism evidence="6 7">
    <name type="scientific">Hyalangium minutum</name>
    <dbReference type="NCBI Taxonomy" id="394096"/>
    <lineage>
        <taxon>Bacteria</taxon>
        <taxon>Pseudomonadati</taxon>
        <taxon>Myxococcota</taxon>
        <taxon>Myxococcia</taxon>
        <taxon>Myxococcales</taxon>
        <taxon>Cystobacterineae</taxon>
        <taxon>Archangiaceae</taxon>
        <taxon>Hyalangium</taxon>
    </lineage>
</organism>
<feature type="domain" description="Histidine kinase" evidence="5">
    <location>
        <begin position="842"/>
        <end position="1064"/>
    </location>
</feature>
<dbReference type="STRING" id="394096.DB31_7658"/>
<dbReference type="InterPro" id="IPR011123">
    <property type="entry name" value="Y_Y_Y"/>
</dbReference>
<dbReference type="PANTHER" id="PTHR43547:SF2">
    <property type="entry name" value="HYBRID SIGNAL TRANSDUCTION HISTIDINE KINASE C"/>
    <property type="match status" value="1"/>
</dbReference>
<dbReference type="InterPro" id="IPR003661">
    <property type="entry name" value="HisK_dim/P_dom"/>
</dbReference>
<dbReference type="PROSITE" id="PS50109">
    <property type="entry name" value="HIS_KIN"/>
    <property type="match status" value="1"/>
</dbReference>
<protein>
    <recommendedName>
        <fullName evidence="2">histidine kinase</fullName>
        <ecNumber evidence="2">2.7.13.3</ecNumber>
    </recommendedName>
</protein>
<keyword evidence="4" id="KW-1133">Transmembrane helix</keyword>
<keyword evidence="7" id="KW-1185">Reference proteome</keyword>
<dbReference type="Pfam" id="PF07494">
    <property type="entry name" value="Reg_prop"/>
    <property type="match status" value="2"/>
</dbReference>
<dbReference type="Gene3D" id="3.30.565.10">
    <property type="entry name" value="Histidine kinase-like ATPase, C-terminal domain"/>
    <property type="match status" value="1"/>
</dbReference>
<dbReference type="EC" id="2.7.13.3" evidence="2"/>
<dbReference type="GO" id="GO:0000155">
    <property type="term" value="F:phosphorelay sensor kinase activity"/>
    <property type="evidence" value="ECO:0007669"/>
    <property type="project" value="InterPro"/>
</dbReference>
<name>A0A085WL58_9BACT</name>
<dbReference type="SUPFAM" id="SSF55874">
    <property type="entry name" value="ATPase domain of HSP90 chaperone/DNA topoisomerase II/histidine kinase"/>
    <property type="match status" value="1"/>
</dbReference>
<feature type="transmembrane region" description="Helical" evidence="4">
    <location>
        <begin position="771"/>
        <end position="792"/>
    </location>
</feature>
<dbReference type="EMBL" id="JMCB01000006">
    <property type="protein sequence ID" value="KFE68421.1"/>
    <property type="molecule type" value="Genomic_DNA"/>
</dbReference>
<proteinExistence type="predicted"/>
<keyword evidence="4" id="KW-0472">Membrane</keyword>
<dbReference type="CDD" id="cd00082">
    <property type="entry name" value="HisKA"/>
    <property type="match status" value="1"/>
</dbReference>
<accession>A0A085WL58</accession>
<evidence type="ECO:0000259" key="5">
    <source>
        <dbReference type="PROSITE" id="PS50109"/>
    </source>
</evidence>
<dbReference type="PANTHER" id="PTHR43547">
    <property type="entry name" value="TWO-COMPONENT HISTIDINE KINASE"/>
    <property type="match status" value="1"/>
</dbReference>
<dbReference type="Gene3D" id="1.10.287.130">
    <property type="match status" value="1"/>
</dbReference>
<dbReference type="InterPro" id="IPR036097">
    <property type="entry name" value="HisK_dim/P_sf"/>
</dbReference>
<dbReference type="AlphaFoldDB" id="A0A085WL58"/>
<reference evidence="6 7" key="1">
    <citation type="submission" date="2014-04" db="EMBL/GenBank/DDBJ databases">
        <title>Genome assembly of Hyalangium minutum DSM 14724.</title>
        <authorList>
            <person name="Sharma G."/>
            <person name="Subramanian S."/>
        </authorList>
    </citation>
    <scope>NUCLEOTIDE SEQUENCE [LARGE SCALE GENOMIC DNA]</scope>
    <source>
        <strain evidence="6 7">DSM 14724</strain>
    </source>
</reference>
<dbReference type="SMART" id="SM00387">
    <property type="entry name" value="HATPase_c"/>
    <property type="match status" value="1"/>
</dbReference>
<keyword evidence="3" id="KW-0597">Phosphoprotein</keyword>
<comment type="caution">
    <text evidence="6">The sequence shown here is derived from an EMBL/GenBank/DDBJ whole genome shotgun (WGS) entry which is preliminary data.</text>
</comment>
<dbReference type="InterPro" id="IPR013783">
    <property type="entry name" value="Ig-like_fold"/>
</dbReference>
<dbReference type="PATRIC" id="fig|394096.3.peg.3700"/>
<comment type="catalytic activity">
    <reaction evidence="1">
        <text>ATP + protein L-histidine = ADP + protein N-phospho-L-histidine.</text>
        <dbReference type="EC" id="2.7.13.3"/>
    </reaction>
</comment>
<dbReference type="InterPro" id="IPR005467">
    <property type="entry name" value="His_kinase_dom"/>
</dbReference>
<evidence type="ECO:0000256" key="4">
    <source>
        <dbReference type="SAM" id="Phobius"/>
    </source>
</evidence>
<gene>
    <name evidence="6" type="ORF">DB31_7658</name>
</gene>
<dbReference type="Gene3D" id="2.130.10.10">
    <property type="entry name" value="YVTN repeat-like/Quinoprotein amine dehydrogenase"/>
    <property type="match status" value="3"/>
</dbReference>